<dbReference type="SUPFAM" id="SSF52540">
    <property type="entry name" value="P-loop containing nucleoside triphosphate hydrolases"/>
    <property type="match status" value="1"/>
</dbReference>
<dbReference type="Gene3D" id="1.20.272.10">
    <property type="match status" value="1"/>
</dbReference>
<dbReference type="InterPro" id="IPR010372">
    <property type="entry name" value="DNA_pol3_delta_N"/>
</dbReference>
<evidence type="ECO:0000259" key="10">
    <source>
        <dbReference type="Pfam" id="PF21694"/>
    </source>
</evidence>
<sequence length="341" mass="39133">MSLATISKKLTPESLKPIYYLYGTEAYLVNQFLMNVHNALFTGEDGELNDVRHLLADTPLTDIIEEAETFPFFSAKKMVVIQDFYLATSQKSSSKIEHDLTILEAYLDQPSEQTVLIIVSPYEKLDERKRITKRLKKEVETIDINPLMESDLYKWIDGYLKNNSFVMDSDAKQELYERIGSNLMLIYQELAKCMLYKGDSKHITKEDIVTMVSETIEQSVFAVVEFTAAGQAGQALETYHRLLRQKEEPLAILALLTRQFRIFHQVKLRQEKGYSQKEIASQLKLHPYVVKLASQRLRSFGKDTLKKALVACNETDFSIKTGKVEKERAVELLLIQLSQAT</sequence>
<dbReference type="Pfam" id="PF06144">
    <property type="entry name" value="DNA_pol3_delta"/>
    <property type="match status" value="1"/>
</dbReference>
<dbReference type="NCBIfam" id="TIGR01128">
    <property type="entry name" value="holA"/>
    <property type="match status" value="1"/>
</dbReference>
<evidence type="ECO:0000256" key="2">
    <source>
        <dbReference type="ARBA" id="ARBA00017703"/>
    </source>
</evidence>
<accession>A0ABS2SRE1</accession>
<evidence type="ECO:0000313" key="12">
    <source>
        <dbReference type="Proteomes" id="UP001179280"/>
    </source>
</evidence>
<evidence type="ECO:0000256" key="5">
    <source>
        <dbReference type="ARBA" id="ARBA00022705"/>
    </source>
</evidence>
<keyword evidence="6" id="KW-0239">DNA-directed DNA polymerase</keyword>
<dbReference type="PANTHER" id="PTHR34388">
    <property type="entry name" value="DNA POLYMERASE III SUBUNIT DELTA"/>
    <property type="match status" value="1"/>
</dbReference>
<comment type="catalytic activity">
    <reaction evidence="8">
        <text>DNA(n) + a 2'-deoxyribonucleoside 5'-triphosphate = DNA(n+1) + diphosphate</text>
        <dbReference type="Rhea" id="RHEA:22508"/>
        <dbReference type="Rhea" id="RHEA-COMP:17339"/>
        <dbReference type="Rhea" id="RHEA-COMP:17340"/>
        <dbReference type="ChEBI" id="CHEBI:33019"/>
        <dbReference type="ChEBI" id="CHEBI:61560"/>
        <dbReference type="ChEBI" id="CHEBI:173112"/>
        <dbReference type="EC" id="2.7.7.7"/>
    </reaction>
</comment>
<evidence type="ECO:0000256" key="3">
    <source>
        <dbReference type="ARBA" id="ARBA00022679"/>
    </source>
</evidence>
<feature type="domain" description="DNA polymerase III delta subunit-like C-terminal" evidence="10">
    <location>
        <begin position="217"/>
        <end position="337"/>
    </location>
</feature>
<dbReference type="Gene3D" id="3.40.50.300">
    <property type="entry name" value="P-loop containing nucleotide triphosphate hydrolases"/>
    <property type="match status" value="1"/>
</dbReference>
<evidence type="ECO:0000256" key="6">
    <source>
        <dbReference type="ARBA" id="ARBA00022932"/>
    </source>
</evidence>
<keyword evidence="4 11" id="KW-0548">Nucleotidyltransferase</keyword>
<evidence type="ECO:0000256" key="7">
    <source>
        <dbReference type="ARBA" id="ARBA00034754"/>
    </source>
</evidence>
<comment type="caution">
    <text evidence="11">The sequence shown here is derived from an EMBL/GenBank/DDBJ whole genome shotgun (WGS) entry which is preliminary data.</text>
</comment>
<protein>
    <recommendedName>
        <fullName evidence="2">DNA polymerase III subunit delta</fullName>
        <ecNumber evidence="1">2.7.7.7</ecNumber>
    </recommendedName>
</protein>
<keyword evidence="3 11" id="KW-0808">Transferase</keyword>
<dbReference type="InterPro" id="IPR008921">
    <property type="entry name" value="DNA_pol3_clamp-load_cplx_C"/>
</dbReference>
<keyword evidence="12" id="KW-1185">Reference proteome</keyword>
<evidence type="ECO:0000313" key="11">
    <source>
        <dbReference type="EMBL" id="MBM7838072.1"/>
    </source>
</evidence>
<dbReference type="Proteomes" id="UP001179280">
    <property type="component" value="Unassembled WGS sequence"/>
</dbReference>
<evidence type="ECO:0000256" key="8">
    <source>
        <dbReference type="ARBA" id="ARBA00049244"/>
    </source>
</evidence>
<name>A0ABS2SRE1_9BACI</name>
<evidence type="ECO:0000256" key="4">
    <source>
        <dbReference type="ARBA" id="ARBA00022695"/>
    </source>
</evidence>
<dbReference type="InterPro" id="IPR027417">
    <property type="entry name" value="P-loop_NTPase"/>
</dbReference>
<dbReference type="InterPro" id="IPR005790">
    <property type="entry name" value="DNA_polIII_delta"/>
</dbReference>
<gene>
    <name evidence="11" type="ORF">JOC54_001303</name>
</gene>
<evidence type="ECO:0000256" key="1">
    <source>
        <dbReference type="ARBA" id="ARBA00012417"/>
    </source>
</evidence>
<dbReference type="Gene3D" id="1.10.8.60">
    <property type="match status" value="1"/>
</dbReference>
<keyword evidence="5" id="KW-0235">DNA replication</keyword>
<dbReference type="RefSeq" id="WP_204465200.1">
    <property type="nucleotide sequence ID" value="NZ_JAFBCV010000003.1"/>
</dbReference>
<organism evidence="11 12">
    <name type="scientific">Shouchella xiaoxiensis</name>
    <dbReference type="NCBI Taxonomy" id="766895"/>
    <lineage>
        <taxon>Bacteria</taxon>
        <taxon>Bacillati</taxon>
        <taxon>Bacillota</taxon>
        <taxon>Bacilli</taxon>
        <taxon>Bacillales</taxon>
        <taxon>Bacillaceae</taxon>
        <taxon>Shouchella</taxon>
    </lineage>
</organism>
<dbReference type="GO" id="GO:0003887">
    <property type="term" value="F:DNA-directed DNA polymerase activity"/>
    <property type="evidence" value="ECO:0007669"/>
    <property type="project" value="UniProtKB-EC"/>
</dbReference>
<dbReference type="EMBL" id="JAFBCV010000003">
    <property type="protein sequence ID" value="MBM7838072.1"/>
    <property type="molecule type" value="Genomic_DNA"/>
</dbReference>
<dbReference type="SUPFAM" id="SSF48019">
    <property type="entry name" value="post-AAA+ oligomerization domain-like"/>
    <property type="match status" value="1"/>
</dbReference>
<dbReference type="InterPro" id="IPR048466">
    <property type="entry name" value="DNA_pol3_delta-like_C"/>
</dbReference>
<evidence type="ECO:0000259" key="9">
    <source>
        <dbReference type="Pfam" id="PF06144"/>
    </source>
</evidence>
<feature type="domain" description="DNA polymerase III delta N-terminal" evidence="9">
    <location>
        <begin position="19"/>
        <end position="142"/>
    </location>
</feature>
<proteinExistence type="inferred from homology"/>
<dbReference type="Pfam" id="PF21694">
    <property type="entry name" value="DNA_pol3_delta_C"/>
    <property type="match status" value="1"/>
</dbReference>
<dbReference type="EC" id="2.7.7.7" evidence="1"/>
<dbReference type="PANTHER" id="PTHR34388:SF1">
    <property type="entry name" value="DNA POLYMERASE III SUBUNIT DELTA"/>
    <property type="match status" value="1"/>
</dbReference>
<reference evidence="11" key="1">
    <citation type="submission" date="2021-01" db="EMBL/GenBank/DDBJ databases">
        <title>Genomic Encyclopedia of Type Strains, Phase IV (KMG-IV): sequencing the most valuable type-strain genomes for metagenomic binning, comparative biology and taxonomic classification.</title>
        <authorList>
            <person name="Goeker M."/>
        </authorList>
    </citation>
    <scope>NUCLEOTIDE SEQUENCE</scope>
    <source>
        <strain evidence="11">DSM 21943</strain>
    </source>
</reference>
<comment type="similarity">
    <text evidence="7">Belongs to the DNA polymerase HolA subunit family.</text>
</comment>